<dbReference type="Gene3D" id="1.10.260.40">
    <property type="entry name" value="lambda repressor-like DNA-binding domains"/>
    <property type="match status" value="1"/>
</dbReference>
<dbReference type="RefSeq" id="WP_220054851.1">
    <property type="nucleotide sequence ID" value="NZ_JBCATE010000002.1"/>
</dbReference>
<proteinExistence type="predicted"/>
<evidence type="ECO:0000313" key="2">
    <source>
        <dbReference type="Proteomes" id="UP001576708"/>
    </source>
</evidence>
<reference evidence="1 2" key="1">
    <citation type="submission" date="2024-09" db="EMBL/GenBank/DDBJ databases">
        <authorList>
            <person name="Zhang Y."/>
        </authorList>
    </citation>
    <scope>NUCLEOTIDE SEQUENCE [LARGE SCALE GENOMIC DNA]</scope>
    <source>
        <strain evidence="1 2">ZJ318</strain>
    </source>
</reference>
<organism evidence="1 2">
    <name type="scientific">Shewanella mangrovisoli</name>
    <dbReference type="NCBI Taxonomy" id="2864211"/>
    <lineage>
        <taxon>Bacteria</taxon>
        <taxon>Pseudomonadati</taxon>
        <taxon>Pseudomonadota</taxon>
        <taxon>Gammaproteobacteria</taxon>
        <taxon>Alteromonadales</taxon>
        <taxon>Shewanellaceae</taxon>
        <taxon>Shewanella</taxon>
    </lineage>
</organism>
<protein>
    <submittedName>
        <fullName evidence="1">YdaS family helix-turn-helix protein</fullName>
    </submittedName>
</protein>
<dbReference type="SUPFAM" id="SSF47413">
    <property type="entry name" value="lambda repressor-like DNA-binding domains"/>
    <property type="match status" value="1"/>
</dbReference>
<gene>
    <name evidence="1" type="ORF">ACE02W_07320</name>
</gene>
<evidence type="ECO:0000313" key="1">
    <source>
        <dbReference type="EMBL" id="MFB2619605.1"/>
    </source>
</evidence>
<name>A0ABV4VH43_9GAMM</name>
<dbReference type="EMBL" id="JBHFGU010000002">
    <property type="protein sequence ID" value="MFB2619605.1"/>
    <property type="molecule type" value="Genomic_DNA"/>
</dbReference>
<keyword evidence="2" id="KW-1185">Reference proteome</keyword>
<dbReference type="InterPro" id="IPR010982">
    <property type="entry name" value="Lambda_DNA-bd_dom_sf"/>
</dbReference>
<dbReference type="Proteomes" id="UP001576708">
    <property type="component" value="Unassembled WGS sequence"/>
</dbReference>
<dbReference type="Pfam" id="PF15943">
    <property type="entry name" value="YdaS_toxin"/>
    <property type="match status" value="1"/>
</dbReference>
<comment type="caution">
    <text evidence="1">The sequence shown here is derived from an EMBL/GenBank/DDBJ whole genome shotgun (WGS) entry which is preliminary data.</text>
</comment>
<sequence length="73" mass="8227">MIAIQKAVEIIGGQTVLANQLGIRQGHVWNWLHRHKQAPAKYIRFISTATQGAVSVDELLHDHETNHQLKHTA</sequence>
<dbReference type="InterPro" id="IPR031856">
    <property type="entry name" value="YdaS_toxin-like"/>
</dbReference>
<accession>A0ABV4VH43</accession>